<dbReference type="AlphaFoldDB" id="A0A6N3CFP1"/>
<dbReference type="Pfam" id="PF07905">
    <property type="entry name" value="PucR"/>
    <property type="match status" value="1"/>
</dbReference>
<dbReference type="InterPro" id="IPR012914">
    <property type="entry name" value="PucR_dom"/>
</dbReference>
<dbReference type="Gene3D" id="1.10.10.2840">
    <property type="entry name" value="PucR C-terminal helix-turn-helix domain"/>
    <property type="match status" value="1"/>
</dbReference>
<dbReference type="InterPro" id="IPR042070">
    <property type="entry name" value="PucR_C-HTH_sf"/>
</dbReference>
<feature type="domain" description="Purine catabolism PurC-like" evidence="1">
    <location>
        <begin position="8"/>
        <end position="132"/>
    </location>
</feature>
<feature type="domain" description="PucR C-terminal helix-turn-helix" evidence="2">
    <location>
        <begin position="329"/>
        <end position="385"/>
    </location>
</feature>
<reference evidence="3" key="1">
    <citation type="submission" date="2019-11" db="EMBL/GenBank/DDBJ databases">
        <authorList>
            <person name="Feng L."/>
        </authorList>
    </citation>
    <scope>NUCLEOTIDE SEQUENCE</scope>
    <source>
        <strain evidence="3">IbartlettiiLFYP30</strain>
    </source>
</reference>
<dbReference type="PANTHER" id="PTHR33744">
    <property type="entry name" value="CARBOHYDRATE DIACID REGULATOR"/>
    <property type="match status" value="1"/>
</dbReference>
<evidence type="ECO:0000259" key="1">
    <source>
        <dbReference type="Pfam" id="PF07905"/>
    </source>
</evidence>
<sequence>MAITILEAMKLPTLKDFELIAGYRGLDREIQRASILDYEYEKSLSDKPIQTYFEKEDFVISSLIYAKDDPSLILESVKGLVSDGVSGLAVKNIYYDVLPEEVIKYANQMDFPIFIFDKKGSYYEDIVTEIYDKNKEKNSISYQEAKIGILLKEDMDKSSVKNMAKDFNISFKENMFSICLKPKKYIDENSLTNIINILNRDLGASHAAYRYHGIIFIICTYEDSHKENKSTEFSRLVRLMIYSLFLDLNDYYIGISNFHKYIDELNFALKESMYAMRTASIEGENIRYYYEIGVYKLLMPSYSEGYMINFYSDTIGKIKHYDQKYNSELLQTAIVYVKLGGNIKNTAKSINLHENTVRYRINKIKEIFNTTNSEFEFYEELAIGIKLHLIHQNI</sequence>
<dbReference type="Pfam" id="PF13556">
    <property type="entry name" value="HTH_30"/>
    <property type="match status" value="1"/>
</dbReference>
<dbReference type="EMBL" id="CACRUE010000030">
    <property type="protein sequence ID" value="VYU15806.1"/>
    <property type="molecule type" value="Genomic_DNA"/>
</dbReference>
<evidence type="ECO:0000313" key="3">
    <source>
        <dbReference type="EMBL" id="VYU15806.1"/>
    </source>
</evidence>
<proteinExistence type="predicted"/>
<dbReference type="InterPro" id="IPR025736">
    <property type="entry name" value="PucR_C-HTH_dom"/>
</dbReference>
<evidence type="ECO:0000259" key="2">
    <source>
        <dbReference type="Pfam" id="PF13556"/>
    </source>
</evidence>
<name>A0A6N3CFP1_9FIRM</name>
<protein>
    <submittedName>
        <fullName evidence="3">Purine catabolism regulatory protein</fullName>
    </submittedName>
</protein>
<gene>
    <name evidence="3" type="primary">pucR_1</name>
    <name evidence="3" type="ORF">IBLFYP30_01883</name>
</gene>
<dbReference type="InterPro" id="IPR051448">
    <property type="entry name" value="CdaR-like_regulators"/>
</dbReference>
<organism evidence="3">
    <name type="scientific">Intestinibacter bartlettii</name>
    <dbReference type="NCBI Taxonomy" id="261299"/>
    <lineage>
        <taxon>Bacteria</taxon>
        <taxon>Bacillati</taxon>
        <taxon>Bacillota</taxon>
        <taxon>Clostridia</taxon>
        <taxon>Peptostreptococcales</taxon>
        <taxon>Peptostreptococcaceae</taxon>
        <taxon>Intestinibacter</taxon>
    </lineage>
</organism>
<dbReference type="PANTHER" id="PTHR33744:SF1">
    <property type="entry name" value="DNA-BINDING TRANSCRIPTIONAL ACTIVATOR ADER"/>
    <property type="match status" value="1"/>
</dbReference>
<accession>A0A6N3CFP1</accession>
<dbReference type="RefSeq" id="WP_024037373.1">
    <property type="nucleotide sequence ID" value="NZ_CACRUE010000030.1"/>
</dbReference>